<dbReference type="Gene3D" id="1.10.8.10">
    <property type="entry name" value="DNA helicase RuvA subunit, C-terminal domain"/>
    <property type="match status" value="1"/>
</dbReference>
<dbReference type="Pfam" id="PF14555">
    <property type="entry name" value="UBA_4"/>
    <property type="match status" value="1"/>
</dbReference>
<proteinExistence type="predicted"/>
<reference evidence="3 4" key="1">
    <citation type="submission" date="2020-08" db="EMBL/GenBank/DDBJ databases">
        <title>Aphidius gifuensis genome sequencing and assembly.</title>
        <authorList>
            <person name="Du Z."/>
        </authorList>
    </citation>
    <scope>NUCLEOTIDE SEQUENCE [LARGE SCALE GENOMIC DNA]</scope>
    <source>
        <strain evidence="3">YNYX2018</strain>
        <tissue evidence="3">Adults</tissue>
    </source>
</reference>
<dbReference type="InterPro" id="IPR036249">
    <property type="entry name" value="Thioredoxin-like_sf"/>
</dbReference>
<evidence type="ECO:0000256" key="1">
    <source>
        <dbReference type="SAM" id="MobiDB-lite"/>
    </source>
</evidence>
<dbReference type="PANTHER" id="PTHR23322:SF6">
    <property type="entry name" value="UBX DOMAIN-CONTAINING PROTEIN 7"/>
    <property type="match status" value="1"/>
</dbReference>
<dbReference type="SUPFAM" id="SSF52833">
    <property type="entry name" value="Thioredoxin-like"/>
    <property type="match status" value="1"/>
</dbReference>
<feature type="compositionally biased region" description="Polar residues" evidence="1">
    <location>
        <begin position="244"/>
        <end position="256"/>
    </location>
</feature>
<feature type="domain" description="UAS" evidence="2">
    <location>
        <begin position="123"/>
        <end position="241"/>
    </location>
</feature>
<dbReference type="AlphaFoldDB" id="A0A834XPL9"/>
<comment type="caution">
    <text evidence="3">The sequence shown here is derived from an EMBL/GenBank/DDBJ whole genome shotgun (WGS) entry which is preliminary data.</text>
</comment>
<protein>
    <recommendedName>
        <fullName evidence="2">UAS domain-containing protein</fullName>
    </recommendedName>
</protein>
<dbReference type="GO" id="GO:0043161">
    <property type="term" value="P:proteasome-mediated ubiquitin-dependent protein catabolic process"/>
    <property type="evidence" value="ECO:0007669"/>
    <property type="project" value="TreeGrafter"/>
</dbReference>
<evidence type="ECO:0000313" key="3">
    <source>
        <dbReference type="EMBL" id="KAF7989811.1"/>
    </source>
</evidence>
<dbReference type="OrthoDB" id="270602at2759"/>
<dbReference type="InterPro" id="IPR029071">
    <property type="entry name" value="Ubiquitin-like_domsf"/>
</dbReference>
<gene>
    <name evidence="3" type="ORF">HCN44_008485</name>
</gene>
<accession>A0A834XPL9</accession>
<dbReference type="SMART" id="SM00594">
    <property type="entry name" value="UAS"/>
    <property type="match status" value="1"/>
</dbReference>
<dbReference type="Pfam" id="PF13899">
    <property type="entry name" value="Thioredoxin_7"/>
    <property type="match status" value="1"/>
</dbReference>
<feature type="compositionally biased region" description="Basic and acidic residues" evidence="1">
    <location>
        <begin position="274"/>
        <end position="285"/>
    </location>
</feature>
<dbReference type="GO" id="GO:0005634">
    <property type="term" value="C:nucleus"/>
    <property type="evidence" value="ECO:0007669"/>
    <property type="project" value="TreeGrafter"/>
</dbReference>
<dbReference type="GO" id="GO:0043130">
    <property type="term" value="F:ubiquitin binding"/>
    <property type="evidence" value="ECO:0007669"/>
    <property type="project" value="TreeGrafter"/>
</dbReference>
<dbReference type="PANTHER" id="PTHR23322">
    <property type="entry name" value="FAS-ASSOCIATED PROTEIN"/>
    <property type="match status" value="1"/>
</dbReference>
<organism evidence="3 4">
    <name type="scientific">Aphidius gifuensis</name>
    <name type="common">Parasitoid wasp</name>
    <dbReference type="NCBI Taxonomy" id="684658"/>
    <lineage>
        <taxon>Eukaryota</taxon>
        <taxon>Metazoa</taxon>
        <taxon>Ecdysozoa</taxon>
        <taxon>Arthropoda</taxon>
        <taxon>Hexapoda</taxon>
        <taxon>Insecta</taxon>
        <taxon>Pterygota</taxon>
        <taxon>Neoptera</taxon>
        <taxon>Endopterygota</taxon>
        <taxon>Hymenoptera</taxon>
        <taxon>Apocrita</taxon>
        <taxon>Ichneumonoidea</taxon>
        <taxon>Braconidae</taxon>
        <taxon>Aphidiinae</taxon>
        <taxon>Aphidius</taxon>
    </lineage>
</organism>
<name>A0A834XPL9_APHGI</name>
<sequence>MDPKLIEKFMEVTGEGEAVATSWLQLTDGNVENAISLMFEGGGTAPTSSQVQNDEPEIRAPILPTQEVLIPSEPVCSFPRGTASNGVFDRFRDFAVEIQRQEEELTRRVSGNNNKSNHCKTKRLEDLFRPPYEILFMGSFVEARDHAKTVNRWLLVNVQNPQEFSCQILNRDVWANKQIKEIIKDHFVLWQVLSNTSDGKRYIDFYNVNDYPYLAVVDPRTGECIKSYNQITIDTLLTSLNDMLSVNPSPDSTSDSPRVEESHCEPSSSAKRTSRPDSMSKDSGRRIKKSRNADTATSSIASSSRGIAGISAVSTSTGVSIIRGKRSRIEMNDDVPEVSHSNEAAVPTEQSSSSVVETVTSKSNSTSANGETSLRLCLRLPSGGKENISMCPSDTVEEFVKRMEDMGYSSADHTYLVPFPKTNVGTLPSKTQLADTILYPSNTVFITKV</sequence>
<keyword evidence="4" id="KW-1185">Reference proteome</keyword>
<evidence type="ECO:0000259" key="2">
    <source>
        <dbReference type="SMART" id="SM00594"/>
    </source>
</evidence>
<dbReference type="InterPro" id="IPR050730">
    <property type="entry name" value="UBX_domain-protein"/>
</dbReference>
<dbReference type="InterPro" id="IPR009060">
    <property type="entry name" value="UBA-like_sf"/>
</dbReference>
<dbReference type="SUPFAM" id="SSF54236">
    <property type="entry name" value="Ubiquitin-like"/>
    <property type="match status" value="1"/>
</dbReference>
<evidence type="ECO:0000313" key="4">
    <source>
        <dbReference type="Proteomes" id="UP000639338"/>
    </source>
</evidence>
<dbReference type="EMBL" id="JACMRX010000005">
    <property type="protein sequence ID" value="KAF7989811.1"/>
    <property type="molecule type" value="Genomic_DNA"/>
</dbReference>
<dbReference type="CDD" id="cd02958">
    <property type="entry name" value="UAS"/>
    <property type="match status" value="1"/>
</dbReference>
<dbReference type="SUPFAM" id="SSF46934">
    <property type="entry name" value="UBA-like"/>
    <property type="match status" value="1"/>
</dbReference>
<dbReference type="InterPro" id="IPR006577">
    <property type="entry name" value="UAS"/>
</dbReference>
<dbReference type="Gene3D" id="3.40.30.10">
    <property type="entry name" value="Glutaredoxin"/>
    <property type="match status" value="1"/>
</dbReference>
<feature type="region of interest" description="Disordered" evidence="1">
    <location>
        <begin position="244"/>
        <end position="305"/>
    </location>
</feature>
<dbReference type="Proteomes" id="UP000639338">
    <property type="component" value="Unassembled WGS sequence"/>
</dbReference>
<dbReference type="Gene3D" id="3.10.20.90">
    <property type="entry name" value="Phosphatidylinositol 3-kinase Catalytic Subunit, Chain A, domain 1"/>
    <property type="match status" value="1"/>
</dbReference>